<name>A0A7H1B0R1_9ACTN</name>
<feature type="transmembrane region" description="Helical" evidence="1">
    <location>
        <begin position="12"/>
        <end position="32"/>
    </location>
</feature>
<evidence type="ECO:0000313" key="3">
    <source>
        <dbReference type="Proteomes" id="UP000516428"/>
    </source>
</evidence>
<gene>
    <name evidence="2" type="ORF">IAG42_00960</name>
</gene>
<dbReference type="RefSeq" id="WP_188335071.1">
    <property type="nucleotide sequence ID" value="NZ_CP061281.1"/>
</dbReference>
<evidence type="ECO:0000256" key="1">
    <source>
        <dbReference type="SAM" id="Phobius"/>
    </source>
</evidence>
<dbReference type="AlphaFoldDB" id="A0A7H1B0R1"/>
<accession>A0A7H1B0R1</accession>
<proteinExistence type="predicted"/>
<dbReference type="KEGG" id="sxn:IAG42_00960"/>
<sequence length="78" mass="8659">MNVDQWRTVGAGTVATALVRAVSTIGVVWLVARVAARLATGRAGERHDPAALEREWARWEPVWSRRFRQDMGLGADDD</sequence>
<protein>
    <submittedName>
        <fullName evidence="2">Uncharacterized protein</fullName>
    </submittedName>
</protein>
<keyword evidence="1" id="KW-0472">Membrane</keyword>
<evidence type="ECO:0000313" key="2">
    <source>
        <dbReference type="EMBL" id="QNS02316.1"/>
    </source>
</evidence>
<dbReference type="EMBL" id="CP061281">
    <property type="protein sequence ID" value="QNS02316.1"/>
    <property type="molecule type" value="Genomic_DNA"/>
</dbReference>
<dbReference type="Proteomes" id="UP000516428">
    <property type="component" value="Chromosome"/>
</dbReference>
<organism evidence="2 3">
    <name type="scientific">Streptomyces xanthii</name>
    <dbReference type="NCBI Taxonomy" id="2768069"/>
    <lineage>
        <taxon>Bacteria</taxon>
        <taxon>Bacillati</taxon>
        <taxon>Actinomycetota</taxon>
        <taxon>Actinomycetes</taxon>
        <taxon>Kitasatosporales</taxon>
        <taxon>Streptomycetaceae</taxon>
        <taxon>Streptomyces</taxon>
    </lineage>
</organism>
<keyword evidence="1" id="KW-0812">Transmembrane</keyword>
<keyword evidence="1" id="KW-1133">Transmembrane helix</keyword>
<keyword evidence="3" id="KW-1185">Reference proteome</keyword>
<reference evidence="2 3" key="1">
    <citation type="submission" date="2020-09" db="EMBL/GenBank/DDBJ databases">
        <title>A novel species.</title>
        <authorList>
            <person name="Gao J."/>
        </authorList>
    </citation>
    <scope>NUCLEOTIDE SEQUENCE [LARGE SCALE GENOMIC DNA]</scope>
    <source>
        <strain evidence="2 3">CRXT-Y-14</strain>
    </source>
</reference>